<dbReference type="InterPro" id="IPR001509">
    <property type="entry name" value="Epimerase_deHydtase"/>
</dbReference>
<keyword evidence="1" id="KW-0812">Transmembrane</keyword>
<dbReference type="InterPro" id="IPR036291">
    <property type="entry name" value="NAD(P)-bd_dom_sf"/>
</dbReference>
<feature type="transmembrane region" description="Helical" evidence="1">
    <location>
        <begin position="302"/>
        <end position="323"/>
    </location>
</feature>
<evidence type="ECO:0000313" key="4">
    <source>
        <dbReference type="Proteomes" id="UP000831189"/>
    </source>
</evidence>
<evidence type="ECO:0000313" key="3">
    <source>
        <dbReference type="EMBL" id="UPQ83135.1"/>
    </source>
</evidence>
<sequence length="422" mass="45532">MHILLVGAGGFIGQHLLRALQGAGHRLVATSRSGQGAELPGVCWRPLDLANLTSHPEHFDWPNGVELVINATGVLSTDPRHLANVQNLGARALFDLAAHNGAGVIQLSALGAGDQQDVPFLASKAAADEYLLSLGIPAVVLRPSLVIGEGGASSAWLTRLSPWPLIPLLDIQARAQPLHVDDLVAAVLGLLRHWPTTPCIVPLVGTEALTLPQVLDRLRAAQGWAPARYVRIPPTLSGLGARLGDRLGWQALNTQTWVLAQRDNLASPEAMHATCGYRAPPLASRLVGWPRREQSVSMALRPLLLAVLVLIWLGTAVVCLGPGYDWGLRIMAELGVGGWRADAAIIAGALTDALLGVGLLSQRWRRHALRAQLALMLGYMLIITLWLPHYWYDPFAAVGKNLVLMVATLWLLWTEPMPECRR</sequence>
<evidence type="ECO:0000256" key="1">
    <source>
        <dbReference type="SAM" id="Phobius"/>
    </source>
</evidence>
<dbReference type="InterPro" id="IPR025695">
    <property type="entry name" value="DoxX-like"/>
</dbReference>
<gene>
    <name evidence="3" type="ORF">M0M42_01600</name>
</gene>
<feature type="transmembrane region" description="Helical" evidence="1">
    <location>
        <begin position="397"/>
        <end position="413"/>
    </location>
</feature>
<dbReference type="EMBL" id="CP096208">
    <property type="protein sequence ID" value="UPQ83135.1"/>
    <property type="molecule type" value="Genomic_DNA"/>
</dbReference>
<keyword evidence="4" id="KW-1185">Reference proteome</keyword>
<dbReference type="PANTHER" id="PTHR12126:SF11">
    <property type="entry name" value="NADH DEHYDROGENASE [UBIQUINONE] 1 ALPHA SUBCOMPLEX SUBUNIT 9, MITOCHONDRIAL"/>
    <property type="match status" value="1"/>
</dbReference>
<dbReference type="PANTHER" id="PTHR12126">
    <property type="entry name" value="NADH-UBIQUINONE OXIDOREDUCTASE 39 KDA SUBUNIT-RELATED"/>
    <property type="match status" value="1"/>
</dbReference>
<feature type="domain" description="NAD-dependent epimerase/dehydratase" evidence="2">
    <location>
        <begin position="3"/>
        <end position="193"/>
    </location>
</feature>
<keyword evidence="1" id="KW-0472">Membrane</keyword>
<dbReference type="SUPFAM" id="SSF51735">
    <property type="entry name" value="NAD(P)-binding Rossmann-fold domains"/>
    <property type="match status" value="1"/>
</dbReference>
<organism evidence="3 4">
    <name type="scientific">Pseudomonas knackmussii</name>
    <dbReference type="NCBI Taxonomy" id="65741"/>
    <lineage>
        <taxon>Bacteria</taxon>
        <taxon>Pseudomonadati</taxon>
        <taxon>Pseudomonadota</taxon>
        <taxon>Gammaproteobacteria</taxon>
        <taxon>Pseudomonadales</taxon>
        <taxon>Pseudomonadaceae</taxon>
        <taxon>Pseudomonas</taxon>
    </lineage>
</organism>
<evidence type="ECO:0000259" key="2">
    <source>
        <dbReference type="Pfam" id="PF01370"/>
    </source>
</evidence>
<accession>A0ABY4KQN5</accession>
<feature type="transmembrane region" description="Helical" evidence="1">
    <location>
        <begin position="343"/>
        <end position="361"/>
    </location>
</feature>
<dbReference type="Pfam" id="PF13781">
    <property type="entry name" value="DoxX_3"/>
    <property type="match status" value="1"/>
</dbReference>
<dbReference type="Gene3D" id="3.40.50.720">
    <property type="entry name" value="NAD(P)-binding Rossmann-like Domain"/>
    <property type="match status" value="1"/>
</dbReference>
<feature type="transmembrane region" description="Helical" evidence="1">
    <location>
        <begin position="373"/>
        <end position="391"/>
    </location>
</feature>
<dbReference type="InterPro" id="IPR051207">
    <property type="entry name" value="ComplexI_NDUFA9_subunit"/>
</dbReference>
<keyword evidence="1" id="KW-1133">Transmembrane helix</keyword>
<protein>
    <submittedName>
        <fullName evidence="3">SDR family oxidoreductase</fullName>
    </submittedName>
</protein>
<dbReference type="Pfam" id="PF01370">
    <property type="entry name" value="Epimerase"/>
    <property type="match status" value="1"/>
</dbReference>
<reference evidence="3 4" key="1">
    <citation type="submission" date="2022-04" db="EMBL/GenBank/DDBJ databases">
        <title>Pseudomonas knackmussii B09-2.</title>
        <authorList>
            <person name="Deng Y."/>
        </authorList>
    </citation>
    <scope>NUCLEOTIDE SEQUENCE [LARGE SCALE GENOMIC DNA]</scope>
    <source>
        <strain evidence="3 4">B09-2</strain>
    </source>
</reference>
<proteinExistence type="predicted"/>
<name>A0ABY4KQN5_9PSED</name>
<dbReference type="Proteomes" id="UP000831189">
    <property type="component" value="Chromosome"/>
</dbReference>